<dbReference type="InterPro" id="IPR043129">
    <property type="entry name" value="ATPase_NBD"/>
</dbReference>
<dbReference type="InterPro" id="IPR036390">
    <property type="entry name" value="WH_DNA-bd_sf"/>
</dbReference>
<dbReference type="Gene3D" id="3.30.420.40">
    <property type="match status" value="2"/>
</dbReference>
<evidence type="ECO:0000256" key="1">
    <source>
        <dbReference type="ARBA" id="ARBA00006479"/>
    </source>
</evidence>
<dbReference type="eggNOG" id="COG1846">
    <property type="taxonomic scope" value="Bacteria"/>
</dbReference>
<name>B0RFZ3_CLASE</name>
<dbReference type="PANTHER" id="PTHR18964:SF149">
    <property type="entry name" value="BIFUNCTIONAL UDP-N-ACETYLGLUCOSAMINE 2-EPIMERASE_N-ACETYLMANNOSAMINE KINASE"/>
    <property type="match status" value="1"/>
</dbReference>
<dbReference type="Proteomes" id="UP000001318">
    <property type="component" value="Chromosome"/>
</dbReference>
<sequence>MRASGILRRGPRPAGDGRPEEVPMRRGTNLPAIGGYNRTVVLDAVRRAAEGASRSEIAERTGLSAQTVTNVSRRLIDEGLVREGGTVIRGPGKPRTLLHLVAGGRFAVGVHMDPAVITSVLLDLEGTVLRHVSSPTPSASRPDEVVALVARLVDGLIAGAGVDRGAVLGVGLAAPGPIDVGAGLVLDPPMLPHWRHVPLRSALSTATGLPVLLEKDVTAAAVAELWFGPGDRRHLAFVYYGTGFGTGLVLGGEPVRGASSNAGDAGHIMVAARGRRCTCGRVGCVGELITPHALVRQAVEGGVLRAGDVSDAALEEAAASGDAVDMRLIGEAFHALAARADTEDGSARRIVEAAARHLARAIVIQVNLLDLDEVVCGGPFWHPIARLVLETLPEEVRRSPALIAKHPVRVVESAVGEDVAAVGAACLVLDNAFSPRPSAMLIRG</sequence>
<dbReference type="eggNOG" id="COG1940">
    <property type="taxonomic scope" value="Bacteria"/>
</dbReference>
<evidence type="ECO:0000313" key="3">
    <source>
        <dbReference type="EMBL" id="CAQ01130.1"/>
    </source>
</evidence>
<evidence type="ECO:0000313" key="4">
    <source>
        <dbReference type="Proteomes" id="UP000001318"/>
    </source>
</evidence>
<dbReference type="STRING" id="31964.CMS1016"/>
<proteinExistence type="inferred from homology"/>
<dbReference type="SUPFAM" id="SSF53067">
    <property type="entry name" value="Actin-like ATPase domain"/>
    <property type="match status" value="1"/>
</dbReference>
<reference evidence="3 4" key="1">
    <citation type="journal article" date="2008" name="J. Bacteriol.">
        <title>Genome of the actinomycete plant pathogen Clavibacter michiganensis subsp. sepedonicus suggests recent niche adaptation.</title>
        <authorList>
            <person name="Bentley S.D."/>
            <person name="Corton C."/>
            <person name="Brown S.E."/>
            <person name="Barron A."/>
            <person name="Clark L."/>
            <person name="Doggett J."/>
            <person name="Harris B."/>
            <person name="Ormond D."/>
            <person name="Quail M.A."/>
            <person name="May G."/>
            <person name="Francis D."/>
            <person name="Knudson D."/>
            <person name="Parkhill J."/>
            <person name="Ishimaru C.A."/>
        </authorList>
    </citation>
    <scope>NUCLEOTIDE SEQUENCE [LARGE SCALE GENOMIC DNA]</scope>
    <source>
        <strain evidence="4">ATCC 33113 / DSM 20744 / JCM 9667 / LMG 2889 / ICMP 2535 / C-1</strain>
    </source>
</reference>
<dbReference type="AlphaFoldDB" id="B0RFZ3"/>
<protein>
    <submittedName>
        <fullName evidence="3">ROK-family transcriptional regulator</fullName>
    </submittedName>
</protein>
<dbReference type="InterPro" id="IPR000600">
    <property type="entry name" value="ROK"/>
</dbReference>
<comment type="similarity">
    <text evidence="1">Belongs to the ROK (NagC/XylR) family.</text>
</comment>
<evidence type="ECO:0000256" key="2">
    <source>
        <dbReference type="SAM" id="MobiDB-lite"/>
    </source>
</evidence>
<dbReference type="EMBL" id="AM849034">
    <property type="protein sequence ID" value="CAQ01130.1"/>
    <property type="molecule type" value="Genomic_DNA"/>
</dbReference>
<dbReference type="KEGG" id="cms:CMS1016"/>
<accession>B0RFZ3</accession>
<feature type="region of interest" description="Disordered" evidence="2">
    <location>
        <begin position="1"/>
        <end position="29"/>
    </location>
</feature>
<dbReference type="InterPro" id="IPR036388">
    <property type="entry name" value="WH-like_DNA-bd_sf"/>
</dbReference>
<dbReference type="HOGENOM" id="CLU_036604_13_3_11"/>
<organism evidence="3 4">
    <name type="scientific">Clavibacter sepedonicus</name>
    <name type="common">Clavibacter michiganensis subsp. sepedonicus</name>
    <dbReference type="NCBI Taxonomy" id="31964"/>
    <lineage>
        <taxon>Bacteria</taxon>
        <taxon>Bacillati</taxon>
        <taxon>Actinomycetota</taxon>
        <taxon>Actinomycetes</taxon>
        <taxon>Micrococcales</taxon>
        <taxon>Microbacteriaceae</taxon>
        <taxon>Clavibacter</taxon>
    </lineage>
</organism>
<dbReference type="Gene3D" id="1.10.10.10">
    <property type="entry name" value="Winged helix-like DNA-binding domain superfamily/Winged helix DNA-binding domain"/>
    <property type="match status" value="1"/>
</dbReference>
<gene>
    <name evidence="3" type="ordered locus">CMS1016</name>
</gene>
<feature type="compositionally biased region" description="Basic and acidic residues" evidence="2">
    <location>
        <begin position="15"/>
        <end position="24"/>
    </location>
</feature>
<dbReference type="Pfam" id="PF13412">
    <property type="entry name" value="HTH_24"/>
    <property type="match status" value="1"/>
</dbReference>
<dbReference type="Pfam" id="PF00480">
    <property type="entry name" value="ROK"/>
    <property type="match status" value="1"/>
</dbReference>
<dbReference type="PANTHER" id="PTHR18964">
    <property type="entry name" value="ROK (REPRESSOR, ORF, KINASE) FAMILY"/>
    <property type="match status" value="1"/>
</dbReference>
<dbReference type="SUPFAM" id="SSF46785">
    <property type="entry name" value="Winged helix' DNA-binding domain"/>
    <property type="match status" value="1"/>
</dbReference>
<keyword evidence="4" id="KW-1185">Reference proteome</keyword>